<evidence type="ECO:0000256" key="1">
    <source>
        <dbReference type="SAM" id="SignalP"/>
    </source>
</evidence>
<gene>
    <name evidence="2" type="ORF">FZC79_07620</name>
</gene>
<comment type="caution">
    <text evidence="2">The sequence shown here is derived from an EMBL/GenBank/DDBJ whole genome shotgun (WGS) entry which is preliminary data.</text>
</comment>
<accession>A0A5D4KID3</accession>
<dbReference type="Proteomes" id="UP000323317">
    <property type="component" value="Unassembled WGS sequence"/>
</dbReference>
<proteinExistence type="predicted"/>
<dbReference type="AlphaFoldDB" id="A0A5D4KID3"/>
<feature type="signal peptide" evidence="1">
    <location>
        <begin position="1"/>
        <end position="24"/>
    </location>
</feature>
<protein>
    <submittedName>
        <fullName evidence="2">Uncharacterized protein</fullName>
    </submittedName>
</protein>
<reference evidence="2 3" key="1">
    <citation type="submission" date="2019-08" db="EMBL/GenBank/DDBJ databases">
        <title>Bacillus genomes from the desert of Cuatro Cienegas, Coahuila.</title>
        <authorList>
            <person name="Olmedo-Alvarez G."/>
        </authorList>
    </citation>
    <scope>NUCLEOTIDE SEQUENCE [LARGE SCALE GENOMIC DNA]</scope>
    <source>
        <strain evidence="2 3">CH40_1T</strain>
    </source>
</reference>
<organism evidence="2 3">
    <name type="scientific">Rossellomorea vietnamensis</name>
    <dbReference type="NCBI Taxonomy" id="218284"/>
    <lineage>
        <taxon>Bacteria</taxon>
        <taxon>Bacillati</taxon>
        <taxon>Bacillota</taxon>
        <taxon>Bacilli</taxon>
        <taxon>Bacillales</taxon>
        <taxon>Bacillaceae</taxon>
        <taxon>Rossellomorea</taxon>
    </lineage>
</organism>
<name>A0A5D4KID3_9BACI</name>
<dbReference type="EMBL" id="VTEH01000004">
    <property type="protein sequence ID" value="TYR76013.1"/>
    <property type="molecule type" value="Genomic_DNA"/>
</dbReference>
<sequence>MRKVLVTFLLLLGFGFLVAPTTSAAPKDGIYIGGEVNKYYSIIEFINSKTKTEEMNKAGLANVVLFQDDMMASASSILSKGGFTKAQVPHEHGKLPGKYKKVNGDYIIPEPAFTSGLNGSTDTVFINEEQQVVFRVGIEGIAETVELVKVGENNKIEVLTDLTDDGNVSSGDDIKDDGVYSGVYDIIAGSEGTLGYKVVVDSELYSDSYEISALKHLTNEEITTASAQSGETEQKFTELSTSLSKEEAQAKTVEWLNSKEEVVSAGISEDGEGIWYELDSGVLGGTLINEDSSKGGRNAATLTESLNDAPIDYKENIANFAAMSTDSLSVGSKRAAIISSFASQGGGLQLPNASYDNVSNLFTATGFNADRLTDGESDIDLFKNLENYGVVVIDTHGGTFFAQGVGEYNSSQVIFLTGEKATPEKIQMYEADLKKGRLAVIADYFAITPSFISHYNESLPGTIVFNGSCQSTKNDTMSNAFLNDGAQTYFGYSDNVLVSYDNNVVSTLFNSLVANGMTTGESFDHVINTHGTSDGYGAYFQMKGNNNVVISVEGLVNGKFEEGNLNGWFGNGDVRLISKLGPLYSPEGKYMSIISTGLGSVGESDSYISQTFNIPAGMTTLSFDYNVISEEPDEFLDSVYDDKFQVVIDPSFGGFEPQTLVYESVNTSAWLLDFPIDIDFYGGDDTSYEIGWKHVEFDVSHLAGKGSVTLDFRVWDEGDSAYDTAALIDNISLN</sequence>
<keyword evidence="1" id="KW-0732">Signal</keyword>
<feature type="chain" id="PRO_5022713905" evidence="1">
    <location>
        <begin position="25"/>
        <end position="734"/>
    </location>
</feature>
<dbReference type="Gene3D" id="2.60.120.260">
    <property type="entry name" value="Galactose-binding domain-like"/>
    <property type="match status" value="1"/>
</dbReference>
<evidence type="ECO:0000313" key="3">
    <source>
        <dbReference type="Proteomes" id="UP000323317"/>
    </source>
</evidence>
<evidence type="ECO:0000313" key="2">
    <source>
        <dbReference type="EMBL" id="TYR76013.1"/>
    </source>
</evidence>
<dbReference type="RefSeq" id="WP_148946231.1">
    <property type="nucleotide sequence ID" value="NZ_VTEH01000004.1"/>
</dbReference>